<accession>A0A1X2KKS5</accession>
<dbReference type="AlphaFoldDB" id="A0A1X2KKS5"/>
<dbReference type="EMBL" id="NCXM01000039">
    <property type="protein sequence ID" value="OSC22379.1"/>
    <property type="molecule type" value="Genomic_DNA"/>
</dbReference>
<keyword evidence="2" id="KW-1185">Reference proteome</keyword>
<proteinExistence type="predicted"/>
<protein>
    <submittedName>
        <fullName evidence="1">Uncharacterized protein</fullName>
    </submittedName>
</protein>
<organism evidence="1 2">
    <name type="scientific">Mycolicibacterium vulneris</name>
    <dbReference type="NCBI Taxonomy" id="547163"/>
    <lineage>
        <taxon>Bacteria</taxon>
        <taxon>Bacillati</taxon>
        <taxon>Actinomycetota</taxon>
        <taxon>Actinomycetes</taxon>
        <taxon>Mycobacteriales</taxon>
        <taxon>Mycobacteriaceae</taxon>
        <taxon>Mycolicibacterium</taxon>
    </lineage>
</organism>
<evidence type="ECO:0000313" key="1">
    <source>
        <dbReference type="EMBL" id="OSC22379.1"/>
    </source>
</evidence>
<gene>
    <name evidence="1" type="ORF">B8W69_26480</name>
</gene>
<evidence type="ECO:0000313" key="2">
    <source>
        <dbReference type="Proteomes" id="UP000242320"/>
    </source>
</evidence>
<reference evidence="1 2" key="1">
    <citation type="submission" date="2017-04" db="EMBL/GenBank/DDBJ databases">
        <title>The new phylogeny of genus Mycobacterium.</title>
        <authorList>
            <person name="Tortoli E."/>
            <person name="Trovato A."/>
            <person name="Cirillo D.M."/>
        </authorList>
    </citation>
    <scope>NUCLEOTIDE SEQUENCE [LARGE SCALE GENOMIC DNA]</scope>
    <source>
        <strain evidence="1 2">DSM 45247</strain>
    </source>
</reference>
<sequence length="503" mass="54502">MRLGIDVETVPEPPDGLLTGFLKREELIEVHLMVPKEQGAPAIWTDAIPNAVIREIGFTSIGEVGRWLDTAHFFVHTTVNENERSRSTADFFPMYQQLDEQAAPNGLPSLTLDERHRAAAYAAAGKAVGLDAIVTNMPTAGRSDVSDNDLVVSVTPDEVVPLVGHYLRITSNPVVTIERGPLMGGGAWETTESAGTVVNLYDWGTVSGLPYFDAASSFAAAAQAGPDAAEAFKSIRIRLSRAAKALDHLLAALSNPVDGKRVEDVTEAAAEAFDRELLYLSAVFDIFGRTYQAMINPALDQKKARGSLDSRAFVENEVATQYDPSLLIDVTRLRVYAWLCKQLRNHIHDGILAVDAHPGRSYGSSKNVALNLGRIPELAPGADNDMSQAHYDALGVWHTEPMSFFEGQSMVADLATTGFTLMRSGLEYVEAFTKLIIRNKPQRMLDAEGAAAGEGSTLGGEPAENSFPSRFLGCVQAQPGEIEPPPPHRAVFYSAMFGWHPKA</sequence>
<dbReference type="OrthoDB" id="4496336at2"/>
<name>A0A1X2KKS5_9MYCO</name>
<comment type="caution">
    <text evidence="1">The sequence shown here is derived from an EMBL/GenBank/DDBJ whole genome shotgun (WGS) entry which is preliminary data.</text>
</comment>
<dbReference type="Proteomes" id="UP000242320">
    <property type="component" value="Unassembled WGS sequence"/>
</dbReference>